<evidence type="ECO:0000256" key="1">
    <source>
        <dbReference type="SAM" id="SignalP"/>
    </source>
</evidence>
<dbReference type="Proteomes" id="UP001244341">
    <property type="component" value="Chromosome 13b"/>
</dbReference>
<accession>A0ABY8UMU4</accession>
<evidence type="ECO:0008006" key="4">
    <source>
        <dbReference type="Google" id="ProtNLM"/>
    </source>
</evidence>
<reference evidence="2 3" key="1">
    <citation type="submission" date="2023-05" db="EMBL/GenBank/DDBJ databases">
        <title>A 100% complete, gapless, phased diploid assembly of the Scenedesmus obliquus UTEX 3031 genome.</title>
        <authorList>
            <person name="Biondi T.C."/>
            <person name="Hanschen E.R."/>
            <person name="Kwon T."/>
            <person name="Eng W."/>
            <person name="Kruse C.P.S."/>
            <person name="Koehler S.I."/>
            <person name="Kunde Y."/>
            <person name="Gleasner C.D."/>
            <person name="You Mak K.T."/>
            <person name="Polle J."/>
            <person name="Hovde B.T."/>
            <person name="Starkenburg S.R."/>
        </authorList>
    </citation>
    <scope>NUCLEOTIDE SEQUENCE [LARGE SCALE GENOMIC DNA]</scope>
    <source>
        <strain evidence="2 3">DOE0152z</strain>
    </source>
</reference>
<evidence type="ECO:0000313" key="3">
    <source>
        <dbReference type="Proteomes" id="UP001244341"/>
    </source>
</evidence>
<feature type="signal peptide" evidence="1">
    <location>
        <begin position="1"/>
        <end position="17"/>
    </location>
</feature>
<feature type="chain" id="PRO_5046998852" description="Dirigent protein" evidence="1">
    <location>
        <begin position="18"/>
        <end position="192"/>
    </location>
</feature>
<name>A0ABY8UMU4_TETOB</name>
<organism evidence="2 3">
    <name type="scientific">Tetradesmus obliquus</name>
    <name type="common">Green alga</name>
    <name type="synonym">Acutodesmus obliquus</name>
    <dbReference type="NCBI Taxonomy" id="3088"/>
    <lineage>
        <taxon>Eukaryota</taxon>
        <taxon>Viridiplantae</taxon>
        <taxon>Chlorophyta</taxon>
        <taxon>core chlorophytes</taxon>
        <taxon>Chlorophyceae</taxon>
        <taxon>CS clade</taxon>
        <taxon>Sphaeropleales</taxon>
        <taxon>Scenedesmaceae</taxon>
        <taxon>Tetradesmus</taxon>
    </lineage>
</organism>
<keyword evidence="3" id="KW-1185">Reference proteome</keyword>
<dbReference type="EMBL" id="CP126220">
    <property type="protein sequence ID" value="WIA21602.1"/>
    <property type="molecule type" value="Genomic_DNA"/>
</dbReference>
<sequence length="192" mass="19440">MLVAALAVAVAVASVTAQATTAHGKGRLPKAPACEFTSLTLALTFSAVSPDRIVPATADVKTAAIATPIVRSFNIHLDGQPDVIAGAATTNAIIMDQPGGDIRITNVFIHNKFAGDKYNGWLISSGNLIYDFSEPAAAVRGDATVTGGSGSFAGASGTLTTEILSGVGTATAKLQIPNRHCYAAQGGSAFPK</sequence>
<proteinExistence type="predicted"/>
<evidence type="ECO:0000313" key="2">
    <source>
        <dbReference type="EMBL" id="WIA21602.1"/>
    </source>
</evidence>
<gene>
    <name evidence="2" type="ORF">OEZ85_000788</name>
</gene>
<protein>
    <recommendedName>
        <fullName evidence="4">Dirigent protein</fullName>
    </recommendedName>
</protein>
<keyword evidence="1" id="KW-0732">Signal</keyword>